<dbReference type="PROSITE" id="PS50197">
    <property type="entry name" value="BEACH"/>
    <property type="match status" value="1"/>
</dbReference>
<dbReference type="Gene3D" id="2.130.10.10">
    <property type="entry name" value="YVTN repeat-like/Quinoprotein amine dehydrogenase"/>
    <property type="match status" value="1"/>
</dbReference>
<dbReference type="PANTHER" id="PTHR13743:SF112">
    <property type="entry name" value="BEACH DOMAIN-CONTAINING PROTEIN"/>
    <property type="match status" value="1"/>
</dbReference>
<evidence type="ECO:0000259" key="2">
    <source>
        <dbReference type="PROSITE" id="PS51783"/>
    </source>
</evidence>
<evidence type="ECO:0000313" key="4">
    <source>
        <dbReference type="Proteomes" id="UP000179807"/>
    </source>
</evidence>
<reference evidence="3" key="1">
    <citation type="submission" date="2016-10" db="EMBL/GenBank/DDBJ databases">
        <authorList>
            <person name="Benchimol M."/>
            <person name="Almeida L.G."/>
            <person name="Vasconcelos A.T."/>
            <person name="Perreira-Neves A."/>
            <person name="Rosa I.A."/>
            <person name="Tasca T."/>
            <person name="Bogo M.R."/>
            <person name="de Souza W."/>
        </authorList>
    </citation>
    <scope>NUCLEOTIDE SEQUENCE [LARGE SCALE GENOMIC DNA]</scope>
    <source>
        <strain evidence="3">K</strain>
    </source>
</reference>
<organism evidence="3 4">
    <name type="scientific">Tritrichomonas foetus</name>
    <dbReference type="NCBI Taxonomy" id="1144522"/>
    <lineage>
        <taxon>Eukaryota</taxon>
        <taxon>Metamonada</taxon>
        <taxon>Parabasalia</taxon>
        <taxon>Tritrichomonadida</taxon>
        <taxon>Tritrichomonadidae</taxon>
        <taxon>Tritrichomonas</taxon>
    </lineage>
</organism>
<dbReference type="RefSeq" id="XP_068361737.1">
    <property type="nucleotide sequence ID" value="XM_068502762.1"/>
</dbReference>
<proteinExistence type="predicted"/>
<evidence type="ECO:0000259" key="1">
    <source>
        <dbReference type="PROSITE" id="PS50197"/>
    </source>
</evidence>
<dbReference type="SUPFAM" id="SSF81837">
    <property type="entry name" value="BEACH domain"/>
    <property type="match status" value="1"/>
</dbReference>
<protein>
    <recommendedName>
        <fullName evidence="5">Beige/BEACH domain containing protein</fullName>
    </recommendedName>
</protein>
<dbReference type="SUPFAM" id="SSF50978">
    <property type="entry name" value="WD40 repeat-like"/>
    <property type="match status" value="1"/>
</dbReference>
<accession>A0A1J4KB09</accession>
<dbReference type="InterPro" id="IPR023362">
    <property type="entry name" value="PH-BEACH_dom"/>
</dbReference>
<feature type="domain" description="BEACH-type PH" evidence="2">
    <location>
        <begin position="1557"/>
        <end position="1693"/>
    </location>
</feature>
<comment type="caution">
    <text evidence="3">The sequence shown here is derived from an EMBL/GenBank/DDBJ whole genome shotgun (WGS) entry which is preliminary data.</text>
</comment>
<dbReference type="InterPro" id="IPR050865">
    <property type="entry name" value="BEACH_Domain"/>
</dbReference>
<dbReference type="Proteomes" id="UP000179807">
    <property type="component" value="Unassembled WGS sequence"/>
</dbReference>
<name>A0A1J4KB09_9EUKA</name>
<dbReference type="VEuPathDB" id="TrichDB:TRFO_22781"/>
<dbReference type="InterPro" id="IPR036322">
    <property type="entry name" value="WD40_repeat_dom_sf"/>
</dbReference>
<dbReference type="PANTHER" id="PTHR13743">
    <property type="entry name" value="BEIGE/BEACH-RELATED"/>
    <property type="match status" value="1"/>
</dbReference>
<dbReference type="Gene3D" id="1.10.1540.10">
    <property type="entry name" value="BEACH domain"/>
    <property type="match status" value="1"/>
</dbReference>
<dbReference type="InterPro" id="IPR000409">
    <property type="entry name" value="BEACH_dom"/>
</dbReference>
<dbReference type="GeneID" id="94837466"/>
<evidence type="ECO:0000313" key="3">
    <source>
        <dbReference type="EMBL" id="OHT08601.1"/>
    </source>
</evidence>
<dbReference type="InterPro" id="IPR015943">
    <property type="entry name" value="WD40/YVTN_repeat-like_dom_sf"/>
</dbReference>
<dbReference type="InterPro" id="IPR036372">
    <property type="entry name" value="BEACH_dom_sf"/>
</dbReference>
<dbReference type="OrthoDB" id="10641241at2759"/>
<evidence type="ECO:0008006" key="5">
    <source>
        <dbReference type="Google" id="ProtNLM"/>
    </source>
</evidence>
<sequence>MNVVKRFFNKDGNHHTEFEEMVVSMNSRSSTAEIEACAISYNESFSRYKPDELIQCPIKKEADKFLTLMIPKVTKLLGKNQENDHIFRCLESISYFLPTQKDISDELYQLTIRIISSNIQSILNSANKILQNFTMDKRYTEYMIKKSFLEVYGVGKSCGPPISSISFNLLKSCINRSKIAPDSGIIEIVNSNFNLNSGEHLILIASIYLFSGQQPNFDIFNKQIHVTKNCFCYEFLFKINKEEATIKFTELSRDVDDELGKSIILFYVTFCSFLPTLEIDFQQFLPYIGSLDSTKQNTFLTKIKQKMSDNIQNIIKSLLPPWKYRIDGNVLLKFIVQNCDKDKINEILRQILQTQNKNDLNLAFISVHNFSKFIIGLFHKIIDSDAFTANLTAFALIIVEGSNESVDCFIKLLSEIDPILYKDILIKLFPHILKSEIFSSKINDILAIPLLSGYLLNNKLIFHALKHGYFDFISLLVKDEPHEEIDKIIIKYFDKTKLKDLNQTQLTKLSLGLSPYGREMTGCIKIPSLIPKITQVNLTSLYDKYFAGKYLIERNLVNPDDKILSTIGVQFLTSKFASALLEKPSILREVTDPSFPHQSVYQIESQREKAFILVCDTKFTFYFRIDHYEKPFIILDIINPIVTYINNQINICGNSYPCELKKWHKLSVILSSSGVDITFDSKIKSSSPHQGPATIGCRTAASGSTFYVKAPLEFQARVEPGVLVVDYRGFLYHAPYINAIPRIFKAMVRCDNKADFDEYFNSLLNIHIADSSSRNNITFISFLREIIIIKSEFVTEDIIQILLTSVSNNGKIDWTLFRAAFIDYKLWAKLQHVLSPVCIFLQNYLLIEPPSQPIMVSLSLYHFFVDLALFIGIESDLVFKTIHVLSKFEEDKMSAFVIHFLNKDPPPVIRYIVEQEPSLLDSIPIELLRFTCHDFALIYLNQYARRCYISDNVFDFDRLMSLMPLFETLVTNENFWTIMLSLLCRSMLPNIHSFRRCQIHRHEMLSLIFHLLCIFFQQDPKNIILELLADVIESIISDEKNKKINLTSFIDNIRELLHFGITENYKVIDPILFNNEIEPCRMPTENSGLQTLFQARSIIEHDSKCKQSGIFFNSADLWFGLKSKDFDEVCDQELQQIYSGVKSGKSKNHNLKISKDAKINTKSGIYKTILRIAAACLMQLRGEKMQIGLHSMLIFGANVNPEISLTIQQDVIFSILSLSNLLPDLLPFIKMMVVSGWWENKLPELFRSLCTSCQKAEQNINTWNQLADVFKCILALTVDFSVIPFWSFPDVVFNVNILNNLSSLMFYFHIFLSDSFLNIPSARCRDTWGSFLLQLQHANTRELTNLLGSLNYGMDGIVQYLTNVAHSSSFFANVKLSQSSFVNTLKERAKPYYDTFIRDTTKRMEAYYGIIRNFRENTCKIPIPHDEQKSKRLFNIGVSRIENFMFEMRFNILTLRDEKDSFQLWASLPPDPPTQFMVSSSIHPISVPSLLVPFITDNDFVHFNEYGKFRNASTELGNLINVLLTEIPRCIDDFVLQPYIVLSSNRIVTRLFQSNFLSSGKITCIDDSWLIFGTVQIPCAFITCERGFHIILDAKSDPNDSKSIFINEPSPKAETLVVNTFLDICACGYYGVNRSLFFGHMVLSFTTHDILISAPREFLFTPTAAEIWFVRGYSLFLRFSSQKECFDILKKINAHTFIPSYGSCFSLSFSKKLCKVALHQSSIDEFQNNWIYQKMSTFAYLLVLNFFANRSFSCVSQYPVLPWTVPQRDLKKPMGQQDAERSLRFARKFGEIEDRYLYTQFYSSPLIVLRFMSRIQPFTNNFIEYNGKFEDPNRSFRNIENDWNLASKLSDSNVEELIPEIYILPEIYQNTNNIPFPKPSEFVLPKDVKSFPMLTAKLRMELNHAEKIENWIDLIFGVNSSGEAAVLALNVFLPSTYGKLSSLISNRKDLEQHMIDLGIAPTQLFDKEHPSRNSVISKRPPFLIDSTTKDQIISQELRIGFESIKSSKDNERFIELSTDNGEIKFINLMKLFTKIKKESLSINDGIFRWKIDESNSIKTIRFSDDKTLLACGINCGAILVYRVLSDKKLQQFSSVELISSLFVPNDYLENVDSSSLECDIIAISSHVNLVCEASGSTLYCFHISSMKFIRTIEFSCGKLNNVLISDSFEMILGFGSNQIELFTINGTKVVISEIVDSEITTSSLAVNDDILFFATGHNDGTIKLWTCDLENEKIIVISTIQYSEKPIKFIKIFKNGGALVVSDLSGRSTVYVVPGIPESIFVEKIAANCSSCKLIPQHLYECSHCHLFYCKSCSKISDKSSICNKCLERFADIV</sequence>
<dbReference type="SMART" id="SM01026">
    <property type="entry name" value="Beach"/>
    <property type="match status" value="1"/>
</dbReference>
<dbReference type="PROSITE" id="PS51783">
    <property type="entry name" value="PH_BEACH"/>
    <property type="match status" value="1"/>
</dbReference>
<dbReference type="SUPFAM" id="SSF50729">
    <property type="entry name" value="PH domain-like"/>
    <property type="match status" value="1"/>
</dbReference>
<feature type="domain" description="BEACH" evidence="1">
    <location>
        <begin position="1715"/>
        <end position="1972"/>
    </location>
</feature>
<dbReference type="EMBL" id="MLAK01000662">
    <property type="protein sequence ID" value="OHT08601.1"/>
    <property type="molecule type" value="Genomic_DNA"/>
</dbReference>
<gene>
    <name evidence="3" type="ORF">TRFO_22781</name>
</gene>
<dbReference type="Pfam" id="PF02138">
    <property type="entry name" value="Beach"/>
    <property type="match status" value="1"/>
</dbReference>
<keyword evidence="4" id="KW-1185">Reference proteome</keyword>